<feature type="transmembrane region" description="Helical" evidence="3">
    <location>
        <begin position="29"/>
        <end position="47"/>
    </location>
</feature>
<keyword evidence="3" id="KW-0812">Transmembrane</keyword>
<name>A0A6C0AFU5_9ZZZZ</name>
<evidence type="ECO:0000313" key="4">
    <source>
        <dbReference type="EMBL" id="QHS78664.1"/>
    </source>
</evidence>
<evidence type="ECO:0000256" key="3">
    <source>
        <dbReference type="SAM" id="Phobius"/>
    </source>
</evidence>
<proteinExistence type="predicted"/>
<evidence type="ECO:0000256" key="1">
    <source>
        <dbReference type="SAM" id="Coils"/>
    </source>
</evidence>
<reference evidence="4" key="1">
    <citation type="journal article" date="2020" name="Nature">
        <title>Giant virus diversity and host interactions through global metagenomics.</title>
        <authorList>
            <person name="Schulz F."/>
            <person name="Roux S."/>
            <person name="Paez-Espino D."/>
            <person name="Jungbluth S."/>
            <person name="Walsh D.A."/>
            <person name="Denef V.J."/>
            <person name="McMahon K.D."/>
            <person name="Konstantinidis K.T."/>
            <person name="Eloe-Fadrosh E.A."/>
            <person name="Kyrpides N.C."/>
            <person name="Woyke T."/>
        </authorList>
    </citation>
    <scope>NUCLEOTIDE SEQUENCE</scope>
    <source>
        <strain evidence="4">GVMAG-S-1024976-23</strain>
    </source>
</reference>
<keyword evidence="3" id="KW-0472">Membrane</keyword>
<feature type="coiled-coil region" evidence="1">
    <location>
        <begin position="161"/>
        <end position="247"/>
    </location>
</feature>
<organism evidence="4">
    <name type="scientific">viral metagenome</name>
    <dbReference type="NCBI Taxonomy" id="1070528"/>
    <lineage>
        <taxon>unclassified sequences</taxon>
        <taxon>metagenomes</taxon>
        <taxon>organismal metagenomes</taxon>
    </lineage>
</organism>
<protein>
    <submittedName>
        <fullName evidence="4">Uncharacterized protein</fullName>
    </submittedName>
</protein>
<feature type="compositionally biased region" description="Polar residues" evidence="2">
    <location>
        <begin position="290"/>
        <end position="299"/>
    </location>
</feature>
<feature type="region of interest" description="Disordered" evidence="2">
    <location>
        <begin position="290"/>
        <end position="324"/>
    </location>
</feature>
<dbReference type="EMBL" id="MN740601">
    <property type="protein sequence ID" value="QHS78664.1"/>
    <property type="molecule type" value="Genomic_DNA"/>
</dbReference>
<dbReference type="AlphaFoldDB" id="A0A6C0AFU5"/>
<evidence type="ECO:0000256" key="2">
    <source>
        <dbReference type="SAM" id="MobiDB-lite"/>
    </source>
</evidence>
<sequence>MNNIMKILNFLLIIIEIKMYINIMKYSEYIIYVLLLVLIAYIIVNTYTKNIESFSQKTIKENVVCNPIDGKTLRGLRKHHLGISDIMSVNRDTITNKCIDYANNVYGVDGYNSISVHSTGPWFTRGCDIHHGQSKKDMNTRKSNDKICYFNPKYNSSKLNDKELEIQCKDLYRRKSEQKKEQERMLREEEMRRLREAEEIRRRKQEEERRKQQEEQERKMFELQIRKRVEQEERQKIEEKIRQQIEIAIRKRVDEEMRKRREIEDRRHKDIQAKQWGQHGSFEKQVNNCLSTGKRTPTKSTDRSWCDSNSRNNPGKVYGRDNKGNIIYLH</sequence>
<keyword evidence="3" id="KW-1133">Transmembrane helix</keyword>
<accession>A0A6C0AFU5</accession>
<feature type="transmembrane region" description="Helical" evidence="3">
    <location>
        <begin position="7"/>
        <end position="23"/>
    </location>
</feature>
<keyword evidence="1" id="KW-0175">Coiled coil</keyword>